<sequence>MPSSEIYGTTHESIPLTVTTNKRWWQFWKPKQFTVYVNATVNRDLGVALYATHSNF</sequence>
<accession>A0A1W6UFD4</accession>
<gene>
    <name evidence="1" type="ORF">K05K4_49640</name>
</gene>
<protein>
    <submittedName>
        <fullName evidence="1">Uncharacterized protein</fullName>
    </submittedName>
</protein>
<dbReference type="AlphaFoldDB" id="A0A1W6UFD4"/>
<name>A0A1W6UFD4_VIBAL</name>
<organism evidence="1">
    <name type="scientific">Vibrio alginolyticus</name>
    <dbReference type="NCBI Taxonomy" id="663"/>
    <lineage>
        <taxon>Bacteria</taxon>
        <taxon>Pseudomonadati</taxon>
        <taxon>Pseudomonadota</taxon>
        <taxon>Gammaproteobacteria</taxon>
        <taxon>Vibrionales</taxon>
        <taxon>Vibrionaceae</taxon>
        <taxon>Vibrio</taxon>
    </lineage>
</organism>
<reference evidence="1" key="1">
    <citation type="submission" date="2016-10" db="EMBL/GenBank/DDBJ databases">
        <title>The High Quality Genome of Vibrio alginolyticus K01M1.</title>
        <authorList>
            <person name="Wendling C."/>
            <person name="Chibani C.M."/>
            <person name="Hertel R."/>
            <person name="Sproer C."/>
            <person name="Bunk B."/>
            <person name="Overmann J."/>
            <person name="Roth O."/>
            <person name="Liesegang H."/>
        </authorList>
    </citation>
    <scope>NUCLEOTIDE SEQUENCE</scope>
    <source>
        <strain evidence="1">K05K4</strain>
        <plasmid evidence="1">pL289</plasmid>
    </source>
</reference>
<geneLocation type="plasmid" evidence="1">
    <name>pL289</name>
</geneLocation>
<dbReference type="EMBL" id="CP017904">
    <property type="protein sequence ID" value="ARP21673.1"/>
    <property type="molecule type" value="Genomic_DNA"/>
</dbReference>
<evidence type="ECO:0000313" key="1">
    <source>
        <dbReference type="EMBL" id="ARP21673.1"/>
    </source>
</evidence>
<proteinExistence type="predicted"/>
<keyword evidence="1" id="KW-0614">Plasmid</keyword>